<evidence type="ECO:0000256" key="1">
    <source>
        <dbReference type="ARBA" id="ARBA00022679"/>
    </source>
</evidence>
<evidence type="ECO:0000313" key="10">
    <source>
        <dbReference type="Proteomes" id="UP000031668"/>
    </source>
</evidence>
<dbReference type="OrthoDB" id="427924at2759"/>
<evidence type="ECO:0000313" key="9">
    <source>
        <dbReference type="EMBL" id="KII72405.1"/>
    </source>
</evidence>
<accession>A0A0C2N7T3</accession>
<reference evidence="9 10" key="1">
    <citation type="journal article" date="2014" name="Genome Biol. Evol.">
        <title>The genome of the myxosporean Thelohanellus kitauei shows adaptations to nutrient acquisition within its fish host.</title>
        <authorList>
            <person name="Yang Y."/>
            <person name="Xiong J."/>
            <person name="Zhou Z."/>
            <person name="Huo F."/>
            <person name="Miao W."/>
            <person name="Ran C."/>
            <person name="Liu Y."/>
            <person name="Zhang J."/>
            <person name="Feng J."/>
            <person name="Wang M."/>
            <person name="Wang M."/>
            <person name="Wang L."/>
            <person name="Yao B."/>
        </authorList>
    </citation>
    <scope>NUCLEOTIDE SEQUENCE [LARGE SCALE GENOMIC DNA]</scope>
    <source>
        <strain evidence="9">Wuqing</strain>
    </source>
</reference>
<dbReference type="PANTHER" id="PTHR37984:SF5">
    <property type="entry name" value="PROTEIN NYNRIN-LIKE"/>
    <property type="match status" value="1"/>
</dbReference>
<keyword evidence="1" id="KW-0808">Transferase</keyword>
<dbReference type="Pfam" id="PF17917">
    <property type="entry name" value="RT_RNaseH"/>
    <property type="match status" value="1"/>
</dbReference>
<keyword evidence="4" id="KW-0255">Endonuclease</keyword>
<dbReference type="InterPro" id="IPR050951">
    <property type="entry name" value="Retrovirus_Pol_polyprotein"/>
</dbReference>
<dbReference type="InterPro" id="IPR043502">
    <property type="entry name" value="DNA/RNA_pol_sf"/>
</dbReference>
<dbReference type="Proteomes" id="UP000031668">
    <property type="component" value="Unassembled WGS sequence"/>
</dbReference>
<comment type="caution">
    <text evidence="9">The sequence shown here is derived from an EMBL/GenBank/DDBJ whole genome shotgun (WGS) entry which is preliminary data.</text>
</comment>
<dbReference type="PANTHER" id="PTHR37984">
    <property type="entry name" value="PROTEIN CBG26694"/>
    <property type="match status" value="1"/>
</dbReference>
<keyword evidence="5" id="KW-0378">Hydrolase</keyword>
<keyword evidence="7" id="KW-0812">Transmembrane</keyword>
<proteinExistence type="predicted"/>
<dbReference type="GO" id="GO:0004519">
    <property type="term" value="F:endonuclease activity"/>
    <property type="evidence" value="ECO:0007669"/>
    <property type="project" value="UniProtKB-KW"/>
</dbReference>
<evidence type="ECO:0000256" key="7">
    <source>
        <dbReference type="SAM" id="Phobius"/>
    </source>
</evidence>
<dbReference type="CDD" id="cd09274">
    <property type="entry name" value="RNase_HI_RT_Ty3"/>
    <property type="match status" value="1"/>
</dbReference>
<dbReference type="InterPro" id="IPR041373">
    <property type="entry name" value="RT_RNaseH"/>
</dbReference>
<keyword evidence="7" id="KW-0472">Membrane</keyword>
<keyword evidence="6" id="KW-0695">RNA-directed DNA polymerase</keyword>
<keyword evidence="3" id="KW-0540">Nuclease</keyword>
<keyword evidence="10" id="KW-1185">Reference proteome</keyword>
<dbReference type="EMBL" id="JWZT01001233">
    <property type="protein sequence ID" value="KII72405.1"/>
    <property type="molecule type" value="Genomic_DNA"/>
</dbReference>
<gene>
    <name evidence="9" type="ORF">RF11_03646</name>
</gene>
<evidence type="ECO:0000256" key="6">
    <source>
        <dbReference type="ARBA" id="ARBA00022918"/>
    </source>
</evidence>
<dbReference type="GO" id="GO:0003964">
    <property type="term" value="F:RNA-directed DNA polymerase activity"/>
    <property type="evidence" value="ECO:0007669"/>
    <property type="project" value="UniProtKB-KW"/>
</dbReference>
<dbReference type="AlphaFoldDB" id="A0A0C2N7T3"/>
<name>A0A0C2N7T3_THEKT</name>
<organism evidence="9 10">
    <name type="scientific">Thelohanellus kitauei</name>
    <name type="common">Myxosporean</name>
    <dbReference type="NCBI Taxonomy" id="669202"/>
    <lineage>
        <taxon>Eukaryota</taxon>
        <taxon>Metazoa</taxon>
        <taxon>Cnidaria</taxon>
        <taxon>Myxozoa</taxon>
        <taxon>Myxosporea</taxon>
        <taxon>Bivalvulida</taxon>
        <taxon>Platysporina</taxon>
        <taxon>Myxobolidae</taxon>
        <taxon>Thelohanellus</taxon>
    </lineage>
</organism>
<evidence type="ECO:0000259" key="8">
    <source>
        <dbReference type="Pfam" id="PF17917"/>
    </source>
</evidence>
<dbReference type="Gene3D" id="3.10.20.370">
    <property type="match status" value="1"/>
</dbReference>
<feature type="transmembrane region" description="Helical" evidence="7">
    <location>
        <begin position="204"/>
        <end position="225"/>
    </location>
</feature>
<protein>
    <submittedName>
        <fullName evidence="9">Retrovirus-related Pol polyprotein from transposon 17.6</fullName>
    </submittedName>
</protein>
<evidence type="ECO:0000256" key="3">
    <source>
        <dbReference type="ARBA" id="ARBA00022722"/>
    </source>
</evidence>
<keyword evidence="7" id="KW-1133">Transmembrane helix</keyword>
<sequence>MLCLYHVQPNSKFTLTCDASGYAVGCVLSQSFGGNDIPIGFGSCVLSKAKRSYSTIEREILAIVWGVKKFRTYLLGKKFTIKTYHNPLKYLMEFKDAHNRRSRWLMTLMDYAFDIEYVPGQQNIVAYGLCRSILAIDNPSFVENLSNQQKADHDIQQVVMKLDINSSAHLTHGAKELWKHRQYPRVNNGISVDAMRKTRNIRFVVPKAAIHLIILKCTILIHVTLESKTRWMSLNAHSFGLT</sequence>
<dbReference type="GO" id="GO:0016787">
    <property type="term" value="F:hydrolase activity"/>
    <property type="evidence" value="ECO:0007669"/>
    <property type="project" value="UniProtKB-KW"/>
</dbReference>
<feature type="domain" description="Reverse transcriptase RNase H-like" evidence="8">
    <location>
        <begin position="9"/>
        <end position="111"/>
    </location>
</feature>
<dbReference type="FunFam" id="3.10.20.370:FF:000001">
    <property type="entry name" value="Retrovirus-related Pol polyprotein from transposon 17.6-like protein"/>
    <property type="match status" value="1"/>
</dbReference>
<evidence type="ECO:0000256" key="4">
    <source>
        <dbReference type="ARBA" id="ARBA00022759"/>
    </source>
</evidence>
<keyword evidence="2" id="KW-0548">Nucleotidyltransferase</keyword>
<evidence type="ECO:0000256" key="2">
    <source>
        <dbReference type="ARBA" id="ARBA00022695"/>
    </source>
</evidence>
<dbReference type="SUPFAM" id="SSF56672">
    <property type="entry name" value="DNA/RNA polymerases"/>
    <property type="match status" value="1"/>
</dbReference>
<evidence type="ECO:0000256" key="5">
    <source>
        <dbReference type="ARBA" id="ARBA00022801"/>
    </source>
</evidence>